<dbReference type="InterPro" id="IPR044824">
    <property type="entry name" value="MAIN-like"/>
</dbReference>
<evidence type="ECO:0000259" key="1">
    <source>
        <dbReference type="Pfam" id="PF10536"/>
    </source>
</evidence>
<name>A0A843V5F1_COLES</name>
<dbReference type="EMBL" id="NMUH01001019">
    <property type="protein sequence ID" value="MQL87953.1"/>
    <property type="molecule type" value="Genomic_DNA"/>
</dbReference>
<organism evidence="2 3">
    <name type="scientific">Colocasia esculenta</name>
    <name type="common">Wild taro</name>
    <name type="synonym">Arum esculentum</name>
    <dbReference type="NCBI Taxonomy" id="4460"/>
    <lineage>
        <taxon>Eukaryota</taxon>
        <taxon>Viridiplantae</taxon>
        <taxon>Streptophyta</taxon>
        <taxon>Embryophyta</taxon>
        <taxon>Tracheophyta</taxon>
        <taxon>Spermatophyta</taxon>
        <taxon>Magnoliopsida</taxon>
        <taxon>Liliopsida</taxon>
        <taxon>Araceae</taxon>
        <taxon>Aroideae</taxon>
        <taxon>Colocasieae</taxon>
        <taxon>Colocasia</taxon>
    </lineage>
</organism>
<comment type="caution">
    <text evidence="2">The sequence shown here is derived from an EMBL/GenBank/DDBJ whole genome shotgun (WGS) entry which is preliminary data.</text>
</comment>
<dbReference type="OrthoDB" id="984736at2759"/>
<accession>A0A843V5F1</accession>
<dbReference type="AlphaFoldDB" id="A0A843V5F1"/>
<protein>
    <recommendedName>
        <fullName evidence="1">Aminotransferase-like plant mobile domain-containing protein</fullName>
    </recommendedName>
</protein>
<dbReference type="InterPro" id="IPR019557">
    <property type="entry name" value="AminoTfrase-like_pln_mobile"/>
</dbReference>
<gene>
    <name evidence="2" type="ORF">Taro_020507</name>
</gene>
<dbReference type="PANTHER" id="PTHR46033:SF8">
    <property type="entry name" value="PROTEIN MAINTENANCE OF MERISTEMS-LIKE"/>
    <property type="match status" value="1"/>
</dbReference>
<feature type="domain" description="Aminotransferase-like plant mobile" evidence="1">
    <location>
        <begin position="12"/>
        <end position="360"/>
    </location>
</feature>
<dbReference type="PANTHER" id="PTHR46033">
    <property type="entry name" value="PROTEIN MAIN-LIKE 2"/>
    <property type="match status" value="1"/>
</dbReference>
<dbReference type="Proteomes" id="UP000652761">
    <property type="component" value="Unassembled WGS sequence"/>
</dbReference>
<evidence type="ECO:0000313" key="2">
    <source>
        <dbReference type="EMBL" id="MQL87953.1"/>
    </source>
</evidence>
<evidence type="ECO:0000313" key="3">
    <source>
        <dbReference type="Proteomes" id="UP000652761"/>
    </source>
</evidence>
<dbReference type="GO" id="GO:0010073">
    <property type="term" value="P:meristem maintenance"/>
    <property type="evidence" value="ECO:0007669"/>
    <property type="project" value="InterPro"/>
</dbReference>
<sequence>MGFGPFLRLDELTPDVALIQALKERWDPECHTFLFPWGHMIPTLEDVARITSLWVDGQAVTGVTYTSYQELAERLLGLEVTRERSSLVARTRLQASLGVADARHQTGEGKTEYMTRLSEDARAALVVEEGAAADRDLRRFLILVIGKLILGTRGDPVSCRCLPLLEDLSSIGRYAWGAALLAHLFDSLGTSSRETGVAGFFPLLQVWAFYHLPSLGRGVPRRPGAVPLLQRWRFRRDEQSLRLQVTLIHDALDTVPFGHVEWTPYVREDDAAQPWVERGRPYFGRDIWLHAFNMVVPLHHRLVTRTLGLHQAVVEFPTRKRAWERPGQSFRGIQQETDWTVRVREQLTDWEQRGREVASEATSDEDYFRAYARRYGAQVYKGSRRPGRIASLEGILHSTIQQRDDPQVIVTQLREELDRAQ</sequence>
<keyword evidence="3" id="KW-1185">Reference proteome</keyword>
<reference evidence="2" key="1">
    <citation type="submission" date="2017-07" db="EMBL/GenBank/DDBJ databases">
        <title>Taro Niue Genome Assembly and Annotation.</title>
        <authorList>
            <person name="Atibalentja N."/>
            <person name="Keating K."/>
            <person name="Fields C.J."/>
        </authorList>
    </citation>
    <scope>NUCLEOTIDE SEQUENCE</scope>
    <source>
        <strain evidence="2">Niue_2</strain>
        <tissue evidence="2">Leaf</tissue>
    </source>
</reference>
<dbReference type="Pfam" id="PF10536">
    <property type="entry name" value="PMD"/>
    <property type="match status" value="1"/>
</dbReference>
<proteinExistence type="predicted"/>